<keyword evidence="3" id="KW-0677">Repeat</keyword>
<dbReference type="PANTHER" id="PTHR32479:SF20">
    <property type="entry name" value="GLYCOLATE OXIDASE IRON-SULFUR SUBUNIT"/>
    <property type="match status" value="1"/>
</dbReference>
<keyword evidence="1 6" id="KW-0004">4Fe-4S</keyword>
<name>A0A2L1GLM2_9BACT</name>
<proteinExistence type="predicted"/>
<comment type="cofactor">
    <cofactor evidence="6">
        <name>[4Fe-4S] cluster</name>
        <dbReference type="ChEBI" id="CHEBI:49883"/>
    </cofactor>
    <text evidence="6">Binds 2 [4Fe-4S] clusters.</text>
</comment>
<keyword evidence="5 6" id="KW-0411">Iron-sulfur</keyword>
<dbReference type="GO" id="GO:0019154">
    <property type="term" value="F:glycolate dehydrogenase activity"/>
    <property type="evidence" value="ECO:0007669"/>
    <property type="project" value="UniProtKB-EC"/>
</dbReference>
<dbReference type="PROSITE" id="PS00198">
    <property type="entry name" value="4FE4S_FER_1"/>
    <property type="match status" value="1"/>
</dbReference>
<dbReference type="Proteomes" id="UP000239867">
    <property type="component" value="Chromosome"/>
</dbReference>
<comment type="function">
    <text evidence="6">Component of a complex that catalyzes the oxidation of glycolate to glyoxylate.</text>
</comment>
<dbReference type="GO" id="GO:0046872">
    <property type="term" value="F:metal ion binding"/>
    <property type="evidence" value="ECO:0007669"/>
    <property type="project" value="UniProtKB-UniRule"/>
</dbReference>
<evidence type="ECO:0000256" key="5">
    <source>
        <dbReference type="ARBA" id="ARBA00023014"/>
    </source>
</evidence>
<evidence type="ECO:0000313" key="9">
    <source>
        <dbReference type="Proteomes" id="UP000239867"/>
    </source>
</evidence>
<accession>A0A2L1GLM2</accession>
<keyword evidence="2 6" id="KW-0479">Metal-binding</keyword>
<dbReference type="InterPro" id="IPR012257">
    <property type="entry name" value="Glc_ox_4Fe-4S"/>
</dbReference>
<reference evidence="8 9" key="1">
    <citation type="journal article" date="2018" name="MBio">
        <title>Insights into the evolution of host association through the isolation and characterization of a novel human periodontal pathobiont, Desulfobulbus oralis.</title>
        <authorList>
            <person name="Cross K.L."/>
            <person name="Chirania P."/>
            <person name="Xiong W."/>
            <person name="Beall C.J."/>
            <person name="Elkins J.G."/>
            <person name="Giannone R.J."/>
            <person name="Griffen A.L."/>
            <person name="Guss A.M."/>
            <person name="Hettich R.L."/>
            <person name="Joshi S.S."/>
            <person name="Mokrzan E.M."/>
            <person name="Martin R.K."/>
            <person name="Zhulin I.B."/>
            <person name="Leys E.J."/>
            <person name="Podar M."/>
        </authorList>
    </citation>
    <scope>NUCLEOTIDE SEQUENCE [LARGE SCALE GENOMIC DNA]</scope>
    <source>
        <strain evidence="8 9">ORNL</strain>
    </source>
</reference>
<dbReference type="EMBL" id="CP021255">
    <property type="protein sequence ID" value="AVD70580.1"/>
    <property type="molecule type" value="Genomic_DNA"/>
</dbReference>
<comment type="catalytic activity">
    <reaction evidence="6">
        <text>glycolate + A = glyoxylate + AH2</text>
        <dbReference type="Rhea" id="RHEA:21264"/>
        <dbReference type="ChEBI" id="CHEBI:13193"/>
        <dbReference type="ChEBI" id="CHEBI:17499"/>
        <dbReference type="ChEBI" id="CHEBI:29805"/>
        <dbReference type="ChEBI" id="CHEBI:36655"/>
        <dbReference type="EC" id="1.1.99.14"/>
    </reaction>
</comment>
<dbReference type="GO" id="GO:0051539">
    <property type="term" value="F:4 iron, 4 sulfur cluster binding"/>
    <property type="evidence" value="ECO:0007669"/>
    <property type="project" value="UniProtKB-UniRule"/>
</dbReference>
<evidence type="ECO:0000256" key="6">
    <source>
        <dbReference type="PIRNR" id="PIRNR000139"/>
    </source>
</evidence>
<dbReference type="InterPro" id="IPR009051">
    <property type="entry name" value="Helical_ferredxn"/>
</dbReference>
<evidence type="ECO:0000256" key="2">
    <source>
        <dbReference type="ARBA" id="ARBA00022723"/>
    </source>
</evidence>
<keyword evidence="6" id="KW-0813">Transport</keyword>
<evidence type="ECO:0000259" key="7">
    <source>
        <dbReference type="PROSITE" id="PS51379"/>
    </source>
</evidence>
<protein>
    <recommendedName>
        <fullName evidence="6">Glycolate oxidase iron-sulfur subunit</fullName>
        <ecNumber evidence="6">1.1.99.14</ecNumber>
    </recommendedName>
</protein>
<dbReference type="PANTHER" id="PTHR32479">
    <property type="entry name" value="GLYCOLATE OXIDASE IRON-SULFUR SUBUNIT"/>
    <property type="match status" value="1"/>
</dbReference>
<evidence type="ECO:0000256" key="1">
    <source>
        <dbReference type="ARBA" id="ARBA00022485"/>
    </source>
</evidence>
<keyword evidence="9" id="KW-1185">Reference proteome</keyword>
<dbReference type="InterPro" id="IPR017896">
    <property type="entry name" value="4Fe4S_Fe-S-bd"/>
</dbReference>
<keyword evidence="6" id="KW-0249">Electron transport</keyword>
<dbReference type="Pfam" id="PF13183">
    <property type="entry name" value="Fer4_8"/>
    <property type="match status" value="1"/>
</dbReference>
<evidence type="ECO:0000256" key="4">
    <source>
        <dbReference type="ARBA" id="ARBA00023004"/>
    </source>
</evidence>
<evidence type="ECO:0000256" key="3">
    <source>
        <dbReference type="ARBA" id="ARBA00022737"/>
    </source>
</evidence>
<dbReference type="Gene3D" id="1.10.1060.10">
    <property type="entry name" value="Alpha-helical ferredoxin"/>
    <property type="match status" value="1"/>
</dbReference>
<dbReference type="PROSITE" id="PS51379">
    <property type="entry name" value="4FE4S_FER_2"/>
    <property type="match status" value="2"/>
</dbReference>
<dbReference type="OrthoDB" id="5289041at2"/>
<dbReference type="SUPFAM" id="SSF46548">
    <property type="entry name" value="alpha-helical ferredoxin"/>
    <property type="match status" value="1"/>
</dbReference>
<feature type="domain" description="4Fe-4S ferredoxin-type" evidence="7">
    <location>
        <begin position="53"/>
        <end position="88"/>
    </location>
</feature>
<gene>
    <name evidence="8" type="ORF">CAY53_03020</name>
</gene>
<dbReference type="InterPro" id="IPR017900">
    <property type="entry name" value="4Fe4S_Fe_S_CS"/>
</dbReference>
<comment type="catalytic activity">
    <reaction evidence="6">
        <text>(R)-lactate + A = pyruvate + AH2</text>
        <dbReference type="Rhea" id="RHEA:15089"/>
        <dbReference type="ChEBI" id="CHEBI:13193"/>
        <dbReference type="ChEBI" id="CHEBI:15361"/>
        <dbReference type="ChEBI" id="CHEBI:16004"/>
        <dbReference type="ChEBI" id="CHEBI:17499"/>
    </reaction>
</comment>
<dbReference type="InterPro" id="IPR004017">
    <property type="entry name" value="Cys_rich_dom"/>
</dbReference>
<organism evidence="8 9">
    <name type="scientific">Desulfobulbus oralis</name>
    <dbReference type="NCBI Taxonomy" id="1986146"/>
    <lineage>
        <taxon>Bacteria</taxon>
        <taxon>Pseudomonadati</taxon>
        <taxon>Thermodesulfobacteriota</taxon>
        <taxon>Desulfobulbia</taxon>
        <taxon>Desulfobulbales</taxon>
        <taxon>Desulfobulbaceae</taxon>
        <taxon>Desulfobulbus</taxon>
    </lineage>
</organism>
<evidence type="ECO:0000313" key="8">
    <source>
        <dbReference type="EMBL" id="AVD70580.1"/>
    </source>
</evidence>
<keyword evidence="4 6" id="KW-0408">Iron</keyword>
<dbReference type="Pfam" id="PF02754">
    <property type="entry name" value="CCG"/>
    <property type="match status" value="2"/>
</dbReference>
<dbReference type="KEGG" id="deo:CAY53_03020"/>
<dbReference type="PIRSF" id="PIRSF000139">
    <property type="entry name" value="Glc_ox_4Fe-4S"/>
    <property type="match status" value="1"/>
</dbReference>
<feature type="domain" description="4Fe-4S ferredoxin-type" evidence="7">
    <location>
        <begin position="8"/>
        <end position="37"/>
    </location>
</feature>
<sequence>MNALRDLSAYRARLAACVRCGACQAVCPTYRETGRESTVARGKIELAAEILAGRMTLDEDNRRAFAACLLCGACTAACPNQVPTAAIVAALRRESGMAGHSSSVSRGVAALTGHPRLTRRLFGSARLLAPFFLKKVPETSGLRLRFAGQALRNRVLPPLPKKSLFDLVPERLPGQPGKPTVAFFAGCSISYLYPDIGVAAIQLLHRLGYTVLLPQSQACCGMPATSSGRGALAAELMQINSQAFSGADTVITACASCGGMLGHLYAEGEDEAARQLAARVKDIHLFLQEEGQLAAFAALPRWRERSQVCWHDPCHLKNHGITEAPRALLRALPNVDFTDQAGAALCCGLGGTFALTQAALSRKIAGRKAAALATAAAHGTALVATGCPGCLLQISYIIHMEGLSLQAAHSISLAWAALEQAQADAIQP</sequence>
<dbReference type="EC" id="1.1.99.14" evidence="6"/>
<dbReference type="AlphaFoldDB" id="A0A2L1GLM2"/>
<dbReference type="RefSeq" id="WP_104935874.1">
    <property type="nucleotide sequence ID" value="NZ_CP021255.1"/>
</dbReference>